<sequence length="299" mass="34109">MTFSCKKASRKPVRSVSLPCRSHPNTDRMEKLLNEVKIWESTLSSSNPSADMIYSGFSHLTALYECLEDLFNKNLSQTSSLFGNDSDKKWTDEILDVSVMLLDICSNTSDVMSQTKQQVRDFGCDLRRNGDGIIAKYIEFRNKLRKEIKGSMGSLKQVENKIRSCPALMVDSENCHQMWVVSVYREVTAFSIVVFRLLLEFLVVPCLRTRQTGRRWTTVSRFLSGGKVVPEDKAETTENELQRLDAALLSEKKEFIKQAVPKSIEALEATIEQIDSHQHSMSRRLIRARASILNMVSFH</sequence>
<comment type="caution">
    <text evidence="1">The sequence shown here is derived from an EMBL/GenBank/DDBJ whole genome shotgun (WGS) entry which is preliminary data.</text>
</comment>
<dbReference type="PANTHER" id="PTHR33070">
    <property type="entry name" value="OS06G0725500 PROTEIN"/>
    <property type="match status" value="1"/>
</dbReference>
<evidence type="ECO:0000313" key="1">
    <source>
        <dbReference type="EMBL" id="KAK9069478.1"/>
    </source>
</evidence>
<dbReference type="Proteomes" id="UP001408789">
    <property type="component" value="Unassembled WGS sequence"/>
</dbReference>
<keyword evidence="2" id="KW-1185">Reference proteome</keyword>
<accession>A0AAP0GZV2</accession>
<reference evidence="1 2" key="1">
    <citation type="submission" date="2024-04" db="EMBL/GenBank/DDBJ databases">
        <title>The reference genome of an endangered Asteraceae, Deinandra increscens subsp. villosa, native to the Central Coast of California.</title>
        <authorList>
            <person name="Guilliams M."/>
            <person name="Hasenstab-Lehman K."/>
            <person name="Meyer R."/>
            <person name="Mcevoy S."/>
        </authorList>
    </citation>
    <scope>NUCLEOTIDE SEQUENCE [LARGE SCALE GENOMIC DNA]</scope>
    <source>
        <tissue evidence="1">Leaf</tissue>
    </source>
</reference>
<gene>
    <name evidence="1" type="ORF">SSX86_011382</name>
</gene>
<proteinExistence type="predicted"/>
<dbReference type="AlphaFoldDB" id="A0AAP0GZV2"/>
<evidence type="ECO:0000313" key="2">
    <source>
        <dbReference type="Proteomes" id="UP001408789"/>
    </source>
</evidence>
<dbReference type="GO" id="GO:0048364">
    <property type="term" value="P:root development"/>
    <property type="evidence" value="ECO:0007669"/>
    <property type="project" value="InterPro"/>
</dbReference>
<dbReference type="EMBL" id="JBCNJP010000013">
    <property type="protein sequence ID" value="KAK9069478.1"/>
    <property type="molecule type" value="Genomic_DNA"/>
</dbReference>
<dbReference type="InterPro" id="IPR004320">
    <property type="entry name" value="BPS1_pln"/>
</dbReference>
<dbReference type="GO" id="GO:0048367">
    <property type="term" value="P:shoot system development"/>
    <property type="evidence" value="ECO:0007669"/>
    <property type="project" value="InterPro"/>
</dbReference>
<dbReference type="PANTHER" id="PTHR33070:SF109">
    <property type="entry name" value="DOMAIN PROTEIN, PUTATIVE (DUF241)-RELATED"/>
    <property type="match status" value="1"/>
</dbReference>
<dbReference type="Pfam" id="PF03087">
    <property type="entry name" value="BPS1"/>
    <property type="match status" value="1"/>
</dbReference>
<protein>
    <submittedName>
        <fullName evidence="1">Uncharacterized protein</fullName>
    </submittedName>
</protein>
<name>A0AAP0GZV2_9ASTR</name>
<organism evidence="1 2">
    <name type="scientific">Deinandra increscens subsp. villosa</name>
    <dbReference type="NCBI Taxonomy" id="3103831"/>
    <lineage>
        <taxon>Eukaryota</taxon>
        <taxon>Viridiplantae</taxon>
        <taxon>Streptophyta</taxon>
        <taxon>Embryophyta</taxon>
        <taxon>Tracheophyta</taxon>
        <taxon>Spermatophyta</taxon>
        <taxon>Magnoliopsida</taxon>
        <taxon>eudicotyledons</taxon>
        <taxon>Gunneridae</taxon>
        <taxon>Pentapetalae</taxon>
        <taxon>asterids</taxon>
        <taxon>campanulids</taxon>
        <taxon>Asterales</taxon>
        <taxon>Asteraceae</taxon>
        <taxon>Asteroideae</taxon>
        <taxon>Heliantheae alliance</taxon>
        <taxon>Madieae</taxon>
        <taxon>Madiinae</taxon>
        <taxon>Deinandra</taxon>
    </lineage>
</organism>